<dbReference type="EnsemblPlants" id="LPERR04G15070.1">
    <property type="protein sequence ID" value="LPERR04G15070.1"/>
    <property type="gene ID" value="LPERR04G15070"/>
</dbReference>
<reference evidence="3" key="2">
    <citation type="submission" date="2013-12" db="EMBL/GenBank/DDBJ databases">
        <authorList>
            <person name="Yu Y."/>
            <person name="Lee S."/>
            <person name="de Baynast K."/>
            <person name="Wissotski M."/>
            <person name="Liu L."/>
            <person name="Talag J."/>
            <person name="Goicoechea J."/>
            <person name="Angelova A."/>
            <person name="Jetty R."/>
            <person name="Kudrna D."/>
            <person name="Golser W."/>
            <person name="Rivera L."/>
            <person name="Zhang J."/>
            <person name="Wing R."/>
        </authorList>
    </citation>
    <scope>NUCLEOTIDE SEQUENCE</scope>
</reference>
<sequence length="171" mass="19389">MILRSSCRQNGLKTLSVTSYKQNHRLKIEGRLGTGKLGYLVSRSGGPEEESRREQAAVDGRDAREMEEPVHGEEHHETRRRLSRHFQALLDAVLPLLGQARLAFLAFTLVLPHYLSTRTCTCRESSRGSVAKWLSMRCVAKWMLPRAWTETGATRMPREADRDTQVSISAK</sequence>
<dbReference type="HOGENOM" id="CLU_1565134_0_0_1"/>
<proteinExistence type="predicted"/>
<evidence type="ECO:0000256" key="1">
    <source>
        <dbReference type="SAM" id="MobiDB-lite"/>
    </source>
</evidence>
<name>A0A0D9W748_9ORYZ</name>
<evidence type="ECO:0000313" key="3">
    <source>
        <dbReference type="Proteomes" id="UP000032180"/>
    </source>
</evidence>
<keyword evidence="3" id="KW-1185">Reference proteome</keyword>
<accession>A0A0D9W748</accession>
<feature type="compositionally biased region" description="Basic and acidic residues" evidence="1">
    <location>
        <begin position="49"/>
        <end position="77"/>
    </location>
</feature>
<reference evidence="2 3" key="1">
    <citation type="submission" date="2012-08" db="EMBL/GenBank/DDBJ databases">
        <title>Oryza genome evolution.</title>
        <authorList>
            <person name="Wing R.A."/>
        </authorList>
    </citation>
    <scope>NUCLEOTIDE SEQUENCE</scope>
</reference>
<dbReference type="Gramene" id="LPERR04G15070.1">
    <property type="protein sequence ID" value="LPERR04G15070.1"/>
    <property type="gene ID" value="LPERR04G15070"/>
</dbReference>
<protein>
    <submittedName>
        <fullName evidence="2">Uncharacterized protein</fullName>
    </submittedName>
</protein>
<evidence type="ECO:0000313" key="2">
    <source>
        <dbReference type="EnsemblPlants" id="LPERR04G15070.1"/>
    </source>
</evidence>
<organism evidence="2 3">
    <name type="scientific">Leersia perrieri</name>
    <dbReference type="NCBI Taxonomy" id="77586"/>
    <lineage>
        <taxon>Eukaryota</taxon>
        <taxon>Viridiplantae</taxon>
        <taxon>Streptophyta</taxon>
        <taxon>Embryophyta</taxon>
        <taxon>Tracheophyta</taxon>
        <taxon>Spermatophyta</taxon>
        <taxon>Magnoliopsida</taxon>
        <taxon>Liliopsida</taxon>
        <taxon>Poales</taxon>
        <taxon>Poaceae</taxon>
        <taxon>BOP clade</taxon>
        <taxon>Oryzoideae</taxon>
        <taxon>Oryzeae</taxon>
        <taxon>Oryzinae</taxon>
        <taxon>Leersia</taxon>
    </lineage>
</organism>
<reference evidence="2" key="3">
    <citation type="submission" date="2015-04" db="UniProtKB">
        <authorList>
            <consortium name="EnsemblPlants"/>
        </authorList>
    </citation>
    <scope>IDENTIFICATION</scope>
</reference>
<dbReference type="Proteomes" id="UP000032180">
    <property type="component" value="Chromosome 4"/>
</dbReference>
<feature type="region of interest" description="Disordered" evidence="1">
    <location>
        <begin position="42"/>
        <end position="78"/>
    </location>
</feature>
<dbReference type="AlphaFoldDB" id="A0A0D9W748"/>